<dbReference type="RefSeq" id="XP_028477880.1">
    <property type="nucleotide sequence ID" value="XM_028621428.1"/>
</dbReference>
<dbReference type="STRING" id="105984.A0A427Y036"/>
<feature type="compositionally biased region" description="Polar residues" evidence="1">
    <location>
        <begin position="2097"/>
        <end position="2123"/>
    </location>
</feature>
<feature type="compositionally biased region" description="Basic and acidic residues" evidence="1">
    <location>
        <begin position="128"/>
        <end position="138"/>
    </location>
</feature>
<feature type="region of interest" description="Disordered" evidence="1">
    <location>
        <begin position="385"/>
        <end position="417"/>
    </location>
</feature>
<dbReference type="GO" id="GO:0005261">
    <property type="term" value="F:monoatomic cation channel activity"/>
    <property type="evidence" value="ECO:0007669"/>
    <property type="project" value="TreeGrafter"/>
</dbReference>
<proteinExistence type="predicted"/>
<feature type="region of interest" description="Disordered" evidence="1">
    <location>
        <begin position="128"/>
        <end position="149"/>
    </location>
</feature>
<feature type="compositionally biased region" description="Polar residues" evidence="1">
    <location>
        <begin position="385"/>
        <end position="397"/>
    </location>
</feature>
<sequence>MAPASESQQGSAPSAVPSHPKGPRRVSGPRSLAVPSRNVTGRGADDETDNASATRPGVLPSLANQSDSLLDQLLGEEDSFKVGPERTPPYTASSLPTDPGTGGDGIQYHPETMSQLTTGKLFSDMGHEEAEKAKEATGRRRTAIPSQTIRDLEATVRDLDAMHEEPIAAARVDAFTPRTLASVPESQNPPVIETGVPNAVPMIFSGGPLVGSPQVMLDSESSIERNTESKNSTMTSKSRSKGPRLSVNTTLAPPSRPQTPPPISPGMKRWQQVREHVMQPTPVDERQATGSGSAARGGPPKKLGIVSKAAKQFGFRNAVENVMGYDRTRMSTIGMFGFAVDLSPEEREEASRERRRFARDVKACLDFCALEETNRRLRQMAQVSGTNDMAPPQSSKARSAHHLHLDRGHQRDHHAPSVDTGPVFSAFAPLLTELHKHLPDARAKRVWSRTCPHHAAILAELGVTFLPDSASTDGERAQALEVFGTVVRNWASDSSDEELDPLRNRGLDLLSAVLRRNPALPESFARPPTATDFESLTIALIKLLHALENAPYPSEQQAGLLSDLIRDVSQGEIVRVDPSFLEDTAADIGSDSPNRYGIERELLWMAAGRAVNVEPNVTAWLLNNNAEVLKRFAPTPILHATPPVVLRLRVDSAIQFFGSFSSIIRTTSNPDIIPSVADVVDFIFNESEPLPDEQGNLVSAYVTVLIDLTLKRYRSEVDPHDPFATSMARSSSAAQRMRLLNLLKTGPKDAMDRSAQQLVGSYPLSQVMEAVRNFLDSDLAILGQKCVPLLLKRLTLMSSANPDVKHFLVWLAARHPQLFYKPLFACAAATQPSSLASGLQTITALSELLGPTRYWTQVDPQMVAIVLMGDVGPRQAKGKAKEGSPNVVTVKLGRYAMLVELILALGKIVHVSPELRTFLTTLESRLGSLLEVEEKEGTLPVSYRSLVCQALKRLRDASSWTQRTATTRLGVSWYKGNPVDLPTASEYVDIQQLGTLRGIYDTLDKTLAKPRLDMVNIPLITSLSSLLVTIQISLTPDDWTILLPIVWERYGQPDEPIAPMTFLMAKCAEQVPESFRLLVTTDLALNGPQRCKALLKLAMMYGYRFQILNQDSITDRRGAVFKFAGKQLEFILTEVGSAEWVVPRDAQDAALQKYGRGLPLELRQRLLELGWSEDDTMKSSDYERIPVTLLPPATSTEHADQRDRAPSPSPSPTPSPAAKGRPVTLSRTVSNSSMQSITNKTRRAVLPPIVTALINEQARLLLDSDDVATDSMSYELIRMLEREDPTLFARPVTENFPFDLPSSLARLNAVVTAPTPSFAYVAINSLIGFLKMMVRNDPVYPQWSLVLSTISRIIPHVSELSLRDIRKSKAEYVLLPGAIHEDDSGFKLHTPWQQDILDVQTAQLVILTGVLRANPRDVYLIKKMLFNLQVQASFTHLPFARAWLELAVVLFSGLNSNYNDRAELRHFLNNISSVLALHGTTDIVVAALSMRALSICSTRFRRVLASIGFVPTMRVVYDTYVNCHRGIKDAIEYACRSFYRIHQDVFVYQLSLAIADNPFDSAAAYDLLVSLSVDNNSQSGVPSGIRGLNDRQEIETLVHMVSGGAEVTFSELGTRAEERRANKIATLSLELTVFPRENIIRLFVTVIAVNAASARSIKLMRLFARLVPLMTDPKSQELLPDAIDAIGRFVHKGRAGDDAAMLRFLPGEENGVPDWTGANREYVFLVDAFSRCGGRLSVHVTRRMLDIVMSLLQDDPKSIGPTASSILGSLARTHLASRHPTDFLRDIASAYRQHMATIDFSGVLDAIAELIRRSHYQLSPEMTAIVVNEYVDPAIRMLALASEESMAFIVPLRTAAVELLATTIFLRGSDAFKVVEDVVCTPGLLASVILPLSLMVDRPQDVNRDDEYANLWPRLLRCVLKPKKGPRGHTKEKADTLAATAVLSLQTVKVIVVRAPECISGVRGLWTYISSTLLGSLTDGNGRFFEPTGGAPAVPRVVDWMMWSLFELLVLHRTTLNVDFRLRIQTTLSKMNSAGGDGERSRPSSIASSISHGGQRAGLFGASPVRSLSGFVRRPSARVPPALHSPTHLTIAEPVTPSHSRSPSASHNRTPSASHTRTPSASGTPRLAGVTPSPRLSSNPPSPRLGAHARIRSISNTNAGGMSSLIRPSFATLSARRASRPVFEVFAGGSRSNRFPSSAPVRNLGGGEKSAIVHLLGPATQVVSATSANISVTSTVDPTRNAIRDLRINTDSLVHGARTAVSTTMAVYGYEPDTDDMLHVWGVTDALTKTLVEEEFHDVFNPPHDNASVAHFASAVDLSEKLMDDDEKSMRSIGKHSKRSSYGDSDDEPSFQFTLQHSYEQPSFEFHDATTKGRTHDDVVPVPILSISPAA</sequence>
<keyword evidence="4" id="KW-1185">Reference proteome</keyword>
<dbReference type="InterPro" id="IPR046460">
    <property type="entry name" value="UNC80_C"/>
</dbReference>
<organism evidence="3 4">
    <name type="scientific">Apiotrichum porosum</name>
    <dbReference type="NCBI Taxonomy" id="105984"/>
    <lineage>
        <taxon>Eukaryota</taxon>
        <taxon>Fungi</taxon>
        <taxon>Dikarya</taxon>
        <taxon>Basidiomycota</taxon>
        <taxon>Agaricomycotina</taxon>
        <taxon>Tremellomycetes</taxon>
        <taxon>Trichosporonales</taxon>
        <taxon>Trichosporonaceae</taxon>
        <taxon>Apiotrichum</taxon>
    </lineage>
</organism>
<feature type="compositionally biased region" description="Basic and acidic residues" evidence="1">
    <location>
        <begin position="403"/>
        <end position="416"/>
    </location>
</feature>
<dbReference type="EMBL" id="RSCE01000003">
    <property type="protein sequence ID" value="RSH84432.1"/>
    <property type="molecule type" value="Genomic_DNA"/>
</dbReference>
<feature type="compositionally biased region" description="Polar residues" evidence="1">
    <location>
        <begin position="1"/>
        <end position="12"/>
    </location>
</feature>
<dbReference type="GO" id="GO:0055080">
    <property type="term" value="P:monoatomic cation homeostasis"/>
    <property type="evidence" value="ECO:0007669"/>
    <property type="project" value="TreeGrafter"/>
</dbReference>
<dbReference type="Proteomes" id="UP000279236">
    <property type="component" value="Unassembled WGS sequence"/>
</dbReference>
<feature type="region of interest" description="Disordered" evidence="1">
    <location>
        <begin position="2031"/>
        <end position="2059"/>
    </location>
</feature>
<feature type="compositionally biased region" description="Polar residues" evidence="1">
    <location>
        <begin position="1225"/>
        <end position="1237"/>
    </location>
</feature>
<feature type="region of interest" description="Disordered" evidence="1">
    <location>
        <begin position="2077"/>
        <end position="2147"/>
    </location>
</feature>
<accession>A0A427Y036</accession>
<evidence type="ECO:0000256" key="1">
    <source>
        <dbReference type="SAM" id="MobiDB-lite"/>
    </source>
</evidence>
<dbReference type="PANTHER" id="PTHR31781:SF1">
    <property type="entry name" value="PROTEIN UNC-80 HOMOLOG"/>
    <property type="match status" value="1"/>
</dbReference>
<gene>
    <name evidence="3" type="ORF">EHS24_005953</name>
</gene>
<feature type="region of interest" description="Disordered" evidence="1">
    <location>
        <begin position="1"/>
        <end position="116"/>
    </location>
</feature>
<dbReference type="PANTHER" id="PTHR31781">
    <property type="entry name" value="UNC80"/>
    <property type="match status" value="1"/>
</dbReference>
<dbReference type="OrthoDB" id="5584001at2759"/>
<dbReference type="GeneID" id="39590496"/>
<feature type="region of interest" description="Disordered" evidence="1">
    <location>
        <begin position="2323"/>
        <end position="2354"/>
    </location>
</feature>
<feature type="domain" description="Protein UNC80 C-terminal" evidence="2">
    <location>
        <begin position="1442"/>
        <end position="1556"/>
    </location>
</feature>
<dbReference type="Pfam" id="PF20262">
    <property type="entry name" value="UNC80_C"/>
    <property type="match status" value="1"/>
</dbReference>
<evidence type="ECO:0000313" key="3">
    <source>
        <dbReference type="EMBL" id="RSH84432.1"/>
    </source>
</evidence>
<evidence type="ECO:0000313" key="4">
    <source>
        <dbReference type="Proteomes" id="UP000279236"/>
    </source>
</evidence>
<feature type="compositionally biased region" description="Basic and acidic residues" evidence="1">
    <location>
        <begin position="272"/>
        <end position="287"/>
    </location>
</feature>
<feature type="region of interest" description="Disordered" evidence="1">
    <location>
        <begin position="219"/>
        <end position="302"/>
    </location>
</feature>
<protein>
    <recommendedName>
        <fullName evidence="2">Protein UNC80 C-terminal domain-containing protein</fullName>
    </recommendedName>
</protein>
<dbReference type="GO" id="GO:0034703">
    <property type="term" value="C:cation channel complex"/>
    <property type="evidence" value="ECO:0007669"/>
    <property type="project" value="TreeGrafter"/>
</dbReference>
<name>A0A427Y036_9TREE</name>
<reference evidence="3 4" key="1">
    <citation type="submission" date="2018-11" db="EMBL/GenBank/DDBJ databases">
        <title>Genome sequence of Apiotrichum porosum DSM 27194.</title>
        <authorList>
            <person name="Aliyu H."/>
            <person name="Gorte O."/>
            <person name="Ochsenreither K."/>
        </authorList>
    </citation>
    <scope>NUCLEOTIDE SEQUENCE [LARGE SCALE GENOMIC DNA]</scope>
    <source>
        <strain evidence="3 4">DSM 27194</strain>
    </source>
</reference>
<dbReference type="InterPro" id="IPR016024">
    <property type="entry name" value="ARM-type_fold"/>
</dbReference>
<feature type="compositionally biased region" description="Pro residues" evidence="1">
    <location>
        <begin position="254"/>
        <end position="264"/>
    </location>
</feature>
<feature type="region of interest" description="Disordered" evidence="1">
    <location>
        <begin position="1182"/>
        <end position="1237"/>
    </location>
</feature>
<evidence type="ECO:0000259" key="2">
    <source>
        <dbReference type="Pfam" id="PF20262"/>
    </source>
</evidence>
<dbReference type="SUPFAM" id="SSF48371">
    <property type="entry name" value="ARM repeat"/>
    <property type="match status" value="1"/>
</dbReference>
<comment type="caution">
    <text evidence="3">The sequence shown here is derived from an EMBL/GenBank/DDBJ whole genome shotgun (WGS) entry which is preliminary data.</text>
</comment>